<dbReference type="Gene3D" id="3.30.70.270">
    <property type="match status" value="2"/>
</dbReference>
<keyword evidence="3" id="KW-0255">Endonuclease</keyword>
<feature type="domain" description="Reverse transcriptase/retrotransposon-derived protein RNase H-like" evidence="7">
    <location>
        <begin position="117"/>
        <end position="215"/>
    </location>
</feature>
<dbReference type="SUPFAM" id="SSF56672">
    <property type="entry name" value="DNA/RNA polymerases"/>
    <property type="match status" value="1"/>
</dbReference>
<keyword evidence="1" id="KW-0808">Transferase</keyword>
<dbReference type="FunFam" id="3.30.70.270:FF:000026">
    <property type="entry name" value="Transposon Ty3-G Gag-Pol polyprotein"/>
    <property type="match status" value="1"/>
</dbReference>
<reference evidence="8" key="1">
    <citation type="submission" date="2019-12" db="EMBL/GenBank/DDBJ databases">
        <title>An insight into the sialome of adult female Ixodes ricinus ticks feeding for 6 days.</title>
        <authorList>
            <person name="Perner J."/>
            <person name="Ribeiro J.M.C."/>
        </authorList>
    </citation>
    <scope>NUCLEOTIDE SEQUENCE</scope>
    <source>
        <strain evidence="8">Semi-engorged</strain>
        <tissue evidence="8">Salivary glands</tissue>
    </source>
</reference>
<dbReference type="InterPro" id="IPR043128">
    <property type="entry name" value="Rev_trsase/Diguanyl_cyclase"/>
</dbReference>
<keyword evidence="5" id="KW-0511">Multifunctional enzyme</keyword>
<organism evidence="8">
    <name type="scientific">Ixodes ricinus</name>
    <name type="common">Common tick</name>
    <name type="synonym">Acarus ricinus</name>
    <dbReference type="NCBI Taxonomy" id="34613"/>
    <lineage>
        <taxon>Eukaryota</taxon>
        <taxon>Metazoa</taxon>
        <taxon>Ecdysozoa</taxon>
        <taxon>Arthropoda</taxon>
        <taxon>Chelicerata</taxon>
        <taxon>Arachnida</taxon>
        <taxon>Acari</taxon>
        <taxon>Parasitiformes</taxon>
        <taxon>Ixodida</taxon>
        <taxon>Ixodoidea</taxon>
        <taxon>Ixodidae</taxon>
        <taxon>Ixodinae</taxon>
        <taxon>Ixodes</taxon>
    </lineage>
</organism>
<evidence type="ECO:0000256" key="6">
    <source>
        <dbReference type="SAM" id="SignalP"/>
    </source>
</evidence>
<evidence type="ECO:0000256" key="1">
    <source>
        <dbReference type="ARBA" id="ARBA00022695"/>
    </source>
</evidence>
<dbReference type="EMBL" id="GIFC01016778">
    <property type="protein sequence ID" value="MXU98861.1"/>
    <property type="molecule type" value="Transcribed_RNA"/>
</dbReference>
<dbReference type="InterPro" id="IPR043502">
    <property type="entry name" value="DNA/RNA_pol_sf"/>
</dbReference>
<dbReference type="GO" id="GO:0003964">
    <property type="term" value="F:RNA-directed DNA polymerase activity"/>
    <property type="evidence" value="ECO:0007669"/>
    <property type="project" value="UniProtKB-KW"/>
</dbReference>
<dbReference type="FunFam" id="3.10.20.370:FF:000001">
    <property type="entry name" value="Retrovirus-related Pol polyprotein from transposon 17.6-like protein"/>
    <property type="match status" value="1"/>
</dbReference>
<evidence type="ECO:0000259" key="7">
    <source>
        <dbReference type="Pfam" id="PF17919"/>
    </source>
</evidence>
<dbReference type="PANTHER" id="PTHR37984">
    <property type="entry name" value="PROTEIN CBG26694"/>
    <property type="match status" value="1"/>
</dbReference>
<dbReference type="InterPro" id="IPR050951">
    <property type="entry name" value="Retrovirus_Pol_polyprotein"/>
</dbReference>
<feature type="signal peptide" evidence="6">
    <location>
        <begin position="1"/>
        <end position="19"/>
    </location>
</feature>
<dbReference type="GO" id="GO:0004519">
    <property type="term" value="F:endonuclease activity"/>
    <property type="evidence" value="ECO:0007669"/>
    <property type="project" value="UniProtKB-KW"/>
</dbReference>
<evidence type="ECO:0000256" key="3">
    <source>
        <dbReference type="ARBA" id="ARBA00022759"/>
    </source>
</evidence>
<accession>A0A6B0VBE8</accession>
<keyword evidence="6" id="KW-0732">Signal</keyword>
<dbReference type="CDD" id="cd09274">
    <property type="entry name" value="RNase_HI_RT_Ty3"/>
    <property type="match status" value="1"/>
</dbReference>
<keyword evidence="1" id="KW-0548">Nucleotidyltransferase</keyword>
<evidence type="ECO:0000256" key="2">
    <source>
        <dbReference type="ARBA" id="ARBA00022722"/>
    </source>
</evidence>
<protein>
    <submittedName>
        <fullName evidence="8">Putative tick transposon</fullName>
    </submittedName>
</protein>
<proteinExistence type="predicted"/>
<name>A0A6B0VBE8_IXORI</name>
<dbReference type="AlphaFoldDB" id="A0A6B0VBE8"/>
<dbReference type="InterPro" id="IPR041577">
    <property type="entry name" value="RT_RNaseH_2"/>
</dbReference>
<dbReference type="PANTHER" id="PTHR37984:SF5">
    <property type="entry name" value="PROTEIN NYNRIN-LIKE"/>
    <property type="match status" value="1"/>
</dbReference>
<feature type="chain" id="PRO_5025641993" evidence="6">
    <location>
        <begin position="20"/>
        <end position="372"/>
    </location>
</feature>
<keyword evidence="3" id="KW-0378">Hydrolase</keyword>
<dbReference type="Pfam" id="PF17919">
    <property type="entry name" value="RT_RNaseH_2"/>
    <property type="match status" value="1"/>
</dbReference>
<sequence>MHLIAFFCRTSNLLRFVVAVVPQVLKRLQDAGITLNKDKCVLRKQSVEFLGHVVSANGVSADPVKIKALAQLTPPGDVLEVRSFLGMANHLAKFLPGLSQLTKPLRDLLHHDADWCWGEPQQKSFDSVKEALTTTPVLVHHDPRSHLTVSADASSYGLGAVLLQETSGKRLPVAYASRSLTETEQRYAQIEKEALGITWACEHFRQYLLSLQFHIDTDHKPLVPLLSSKRIDELSPRLQRLRMRLLEFDYTISHIPDKEIHTADVLSRKPQATTDSSSPRSLEVALTEYELLSVELLPASTNMLERIKEEQKQDPTIVTVRNYCSTTWPKGVSLPLAIQKYANVSQELTVVEGLLLKGSRIVIPPSMQDEVL</sequence>
<keyword evidence="4" id="KW-0695">RNA-directed DNA polymerase</keyword>
<keyword evidence="2" id="KW-0540">Nuclease</keyword>
<evidence type="ECO:0000256" key="5">
    <source>
        <dbReference type="ARBA" id="ARBA00023268"/>
    </source>
</evidence>
<evidence type="ECO:0000256" key="4">
    <source>
        <dbReference type="ARBA" id="ARBA00022918"/>
    </source>
</evidence>
<evidence type="ECO:0000313" key="8">
    <source>
        <dbReference type="EMBL" id="MXU98861.1"/>
    </source>
</evidence>